<comment type="caution">
    <text evidence="4">The sequence shown here is derived from an EMBL/GenBank/DDBJ whole genome shotgun (WGS) entry which is preliminary data.</text>
</comment>
<feature type="domain" description="AB hydrolase-1" evidence="3">
    <location>
        <begin position="58"/>
        <end position="323"/>
    </location>
</feature>
<comment type="similarity">
    <text evidence="1">Belongs to the peptidase S33 family.</text>
</comment>
<dbReference type="InterPro" id="IPR051601">
    <property type="entry name" value="Serine_prot/Carboxylest_S33"/>
</dbReference>
<dbReference type="InterPro" id="IPR000073">
    <property type="entry name" value="AB_hydrolase_1"/>
</dbReference>
<keyword evidence="5" id="KW-1185">Reference proteome</keyword>
<dbReference type="Pfam" id="PF12697">
    <property type="entry name" value="Abhydrolase_6"/>
    <property type="match status" value="1"/>
</dbReference>
<evidence type="ECO:0000313" key="5">
    <source>
        <dbReference type="Proteomes" id="UP001163823"/>
    </source>
</evidence>
<proteinExistence type="inferred from homology"/>
<name>A0AAD7VD78_QUISA</name>
<protein>
    <submittedName>
        <fullName evidence="4">Alpha/beta hydrolase domain-containing protein 11</fullName>
    </submittedName>
</protein>
<dbReference type="KEGG" id="qsa:O6P43_009597"/>
<gene>
    <name evidence="4" type="ORF">O6P43_009597</name>
</gene>
<dbReference type="PANTHER" id="PTHR43248">
    <property type="entry name" value="2-SUCCINYL-6-HYDROXY-2,4-CYCLOHEXADIENE-1-CARBOXYLATE SYNTHASE"/>
    <property type="match status" value="1"/>
</dbReference>
<reference evidence="4" key="1">
    <citation type="journal article" date="2023" name="Science">
        <title>Elucidation of the pathway for biosynthesis of saponin adjuvants from the soapbark tree.</title>
        <authorList>
            <person name="Reed J."/>
            <person name="Orme A."/>
            <person name="El-Demerdash A."/>
            <person name="Owen C."/>
            <person name="Martin L.B.B."/>
            <person name="Misra R.C."/>
            <person name="Kikuchi S."/>
            <person name="Rejzek M."/>
            <person name="Martin A.C."/>
            <person name="Harkess A."/>
            <person name="Leebens-Mack J."/>
            <person name="Louveau T."/>
            <person name="Stephenson M.J."/>
            <person name="Osbourn A."/>
        </authorList>
    </citation>
    <scope>NUCLEOTIDE SEQUENCE</scope>
    <source>
        <strain evidence="4">S10</strain>
    </source>
</reference>
<dbReference type="Gene3D" id="3.40.50.1820">
    <property type="entry name" value="alpha/beta hydrolase"/>
    <property type="match status" value="1"/>
</dbReference>
<evidence type="ECO:0000259" key="3">
    <source>
        <dbReference type="Pfam" id="PF12697"/>
    </source>
</evidence>
<dbReference type="EMBL" id="JARAOO010000004">
    <property type="protein sequence ID" value="KAJ7971587.1"/>
    <property type="molecule type" value="Genomic_DNA"/>
</dbReference>
<dbReference type="GO" id="GO:0016787">
    <property type="term" value="F:hydrolase activity"/>
    <property type="evidence" value="ECO:0007669"/>
    <property type="project" value="UniProtKB-KW"/>
</dbReference>
<dbReference type="InterPro" id="IPR029058">
    <property type="entry name" value="AB_hydrolase_fold"/>
</dbReference>
<evidence type="ECO:0000256" key="2">
    <source>
        <dbReference type="ARBA" id="ARBA00022801"/>
    </source>
</evidence>
<organism evidence="4 5">
    <name type="scientific">Quillaja saponaria</name>
    <name type="common">Soap bark tree</name>
    <dbReference type="NCBI Taxonomy" id="32244"/>
    <lineage>
        <taxon>Eukaryota</taxon>
        <taxon>Viridiplantae</taxon>
        <taxon>Streptophyta</taxon>
        <taxon>Embryophyta</taxon>
        <taxon>Tracheophyta</taxon>
        <taxon>Spermatophyta</taxon>
        <taxon>Magnoliopsida</taxon>
        <taxon>eudicotyledons</taxon>
        <taxon>Gunneridae</taxon>
        <taxon>Pentapetalae</taxon>
        <taxon>rosids</taxon>
        <taxon>fabids</taxon>
        <taxon>Fabales</taxon>
        <taxon>Quillajaceae</taxon>
        <taxon>Quillaja</taxon>
    </lineage>
</organism>
<dbReference type="SUPFAM" id="SSF53474">
    <property type="entry name" value="alpha/beta-Hydrolases"/>
    <property type="match status" value="1"/>
</dbReference>
<evidence type="ECO:0000256" key="1">
    <source>
        <dbReference type="ARBA" id="ARBA00010088"/>
    </source>
</evidence>
<dbReference type="Proteomes" id="UP001163823">
    <property type="component" value="Chromosome 4"/>
</dbReference>
<dbReference type="PANTHER" id="PTHR43248:SF3">
    <property type="entry name" value="AB HYDROLASE-1 DOMAIN-CONTAINING PROTEIN"/>
    <property type="match status" value="1"/>
</dbReference>
<keyword evidence="2 4" id="KW-0378">Hydrolase</keyword>
<dbReference type="AlphaFoldDB" id="A0AAD7VD78"/>
<sequence length="333" mass="37095">MAAALRNRNSFQLVTQILTSSSLPLYLGSTTIRRSLETIAYEEVRAHPDKPYTSTAFIIHGFLGSGRNWRSFSRNLIASLSNSSPSSNWRMVLVDMRNHGKSAERNFDPPHDMVNTAKDMADLVKGQGWSWPEVVIGHSMGGKVAMQFADSCSRGDYGDSAALPKQVWVLDSIPGEVNAENSHEETREVLQTLQSLPLQIPSRKWLVNHLVGLGFSKSLSEWIGTNLKKAGDHETWAFDLDGAGQMLNSYWEKSYWTLLENPPKGVEIQVVRAENSDRWDSDTIQRIENFASRGENESLGKVSCNVLSKSGHWVHADNPEGLLEIMVPNLASL</sequence>
<accession>A0AAD7VD78</accession>
<evidence type="ECO:0000313" key="4">
    <source>
        <dbReference type="EMBL" id="KAJ7971587.1"/>
    </source>
</evidence>